<sequence>MEISWFYPSLTLLLIFLISLKSFSKMARNHKLPPSLARALPILGHLHLLKTPIHRTYNRLAEKVGPIFSLRLGCRLVVVVSSSDLVEECFTRNDIVLANRPRLIISKYISYNYTTLAGSSYGDHWRNLRRLTTVEVFSAARLSAFNSIRHDEVRLLLRKLHHRVSSSSGGFARVELRSGLSELTFNNVMRMVAGKRYFGVDGGDEEAREFRELIEEVFRNGGVSHPVDFFPVLRWIDYNGFQKKLVRMSRKMDAVLQRLIDEQRRSKGGNTMIDHLLSLQDKEPQYYNDTTIKGIILIMLLAGTDTSVVTIEWAMSALLNNPDKLHKAKVEIDNLVGKGRLIDESDLSNLPYLQNIISETFRLFPAAPLLLPHEASNDCTIGGYHIPRGTILIVNAWAIHRDPKIWDDPTSFIPERFDAGVAGQSKLIAFGMGRRSCPGMGLAQRMVGLTLGSLIQGFEWQRVDEALVDLAEGTGTSMPKVIPLEAMCRSRDVLKNVFGGAV</sequence>
<keyword evidence="8" id="KW-0472">Membrane</keyword>
<dbReference type="OrthoDB" id="1055148at2759"/>
<evidence type="ECO:0000256" key="11">
    <source>
        <dbReference type="ARBA" id="ARBA00056759"/>
    </source>
</evidence>
<feature type="binding site" description="axial binding residue" evidence="13">
    <location>
        <position position="437"/>
    </location>
    <ligand>
        <name>heme</name>
        <dbReference type="ChEBI" id="CHEBI:30413"/>
    </ligand>
    <ligandPart>
        <name>Fe</name>
        <dbReference type="ChEBI" id="CHEBI:18248"/>
    </ligandPart>
</feature>
<evidence type="ECO:0000256" key="15">
    <source>
        <dbReference type="SAM" id="SignalP"/>
    </source>
</evidence>
<evidence type="ECO:0000256" key="10">
    <source>
        <dbReference type="ARBA" id="ARBA00052057"/>
    </source>
</evidence>
<dbReference type="InterPro" id="IPR002401">
    <property type="entry name" value="Cyt_P450_E_grp-I"/>
</dbReference>
<comment type="catalytic activity">
    <reaction evidence="9">
        <text>(+)-pinoresinol + reduced [NADPH--hemoprotein reductase] + O2 = (+)-piperitol + oxidized [NADPH--hemoprotein reductase] + 2 H2O + H(+)</text>
        <dbReference type="Rhea" id="RHEA:56776"/>
        <dbReference type="Rhea" id="RHEA-COMP:11964"/>
        <dbReference type="Rhea" id="RHEA-COMP:11965"/>
        <dbReference type="ChEBI" id="CHEBI:40"/>
        <dbReference type="ChEBI" id="CHEBI:15377"/>
        <dbReference type="ChEBI" id="CHEBI:15378"/>
        <dbReference type="ChEBI" id="CHEBI:15379"/>
        <dbReference type="ChEBI" id="CHEBI:57618"/>
        <dbReference type="ChEBI" id="CHEBI:58210"/>
        <dbReference type="ChEBI" id="CHEBI:141003"/>
        <dbReference type="EC" id="1.14.19.74"/>
    </reaction>
    <physiologicalReaction direction="left-to-right" evidence="9">
        <dbReference type="Rhea" id="RHEA:56777"/>
    </physiologicalReaction>
</comment>
<keyword evidence="6 13" id="KW-0408">Iron</keyword>
<dbReference type="PANTHER" id="PTHR47947:SF57">
    <property type="entry name" value="CYTOCHROME P450 81F3-LIKE"/>
    <property type="match status" value="1"/>
</dbReference>
<dbReference type="FunFam" id="1.10.630.10:FF:000023">
    <property type="entry name" value="Cytochrome P450 family protein"/>
    <property type="match status" value="1"/>
</dbReference>
<keyword evidence="15" id="KW-0732">Signal</keyword>
<evidence type="ECO:0000256" key="8">
    <source>
        <dbReference type="ARBA" id="ARBA00023136"/>
    </source>
</evidence>
<comment type="function">
    <text evidence="11">Involved in the biosynthesis of (+)-sesamin, a furofuran class lignan. Functions in a dual catalytic mode. Catalyzes the synthesis of (+)-sesamin from (+)- pinoresinol by formation of two successive methylenedioxy bridges on (+)-pinoresinol and (+)-piperitol, respectively.</text>
</comment>
<dbReference type="GO" id="GO:0102915">
    <property type="term" value="F:piperitol synthase activity"/>
    <property type="evidence" value="ECO:0007669"/>
    <property type="project" value="UniProtKB-EC"/>
</dbReference>
<dbReference type="PRINTS" id="PR00463">
    <property type="entry name" value="EP450I"/>
</dbReference>
<dbReference type="InterPro" id="IPR036396">
    <property type="entry name" value="Cyt_P450_sf"/>
</dbReference>
<accession>A0A9N7P1T3</accession>
<dbReference type="PANTHER" id="PTHR47947">
    <property type="entry name" value="CYTOCHROME P450 82C3-RELATED"/>
    <property type="match status" value="1"/>
</dbReference>
<keyword evidence="4 13" id="KW-0479">Metal-binding</keyword>
<keyword evidence="7 14" id="KW-0503">Monooxygenase</keyword>
<comment type="cofactor">
    <cofactor evidence="13">
        <name>heme</name>
        <dbReference type="ChEBI" id="CHEBI:30413"/>
    </cofactor>
</comment>
<evidence type="ECO:0000256" key="4">
    <source>
        <dbReference type="ARBA" id="ARBA00022723"/>
    </source>
</evidence>
<dbReference type="GO" id="GO:0005506">
    <property type="term" value="F:iron ion binding"/>
    <property type="evidence" value="ECO:0007669"/>
    <property type="project" value="InterPro"/>
</dbReference>
<dbReference type="CDD" id="cd20653">
    <property type="entry name" value="CYP81"/>
    <property type="match status" value="1"/>
</dbReference>
<organism evidence="16 17">
    <name type="scientific">Striga hermonthica</name>
    <name type="common">Purple witchweed</name>
    <name type="synonym">Buchnera hermonthica</name>
    <dbReference type="NCBI Taxonomy" id="68872"/>
    <lineage>
        <taxon>Eukaryota</taxon>
        <taxon>Viridiplantae</taxon>
        <taxon>Streptophyta</taxon>
        <taxon>Embryophyta</taxon>
        <taxon>Tracheophyta</taxon>
        <taxon>Spermatophyta</taxon>
        <taxon>Magnoliopsida</taxon>
        <taxon>eudicotyledons</taxon>
        <taxon>Gunneridae</taxon>
        <taxon>Pentapetalae</taxon>
        <taxon>asterids</taxon>
        <taxon>lamiids</taxon>
        <taxon>Lamiales</taxon>
        <taxon>Orobanchaceae</taxon>
        <taxon>Buchnereae</taxon>
        <taxon>Striga</taxon>
    </lineage>
</organism>
<comment type="subcellular location">
    <subcellularLocation>
        <location evidence="1">Membrane</location>
        <topology evidence="1">Single-pass membrane protein</topology>
    </subcellularLocation>
</comment>
<dbReference type="PRINTS" id="PR00385">
    <property type="entry name" value="P450"/>
</dbReference>
<proteinExistence type="inferred from homology"/>
<evidence type="ECO:0000313" key="16">
    <source>
        <dbReference type="EMBL" id="CAA0841007.1"/>
    </source>
</evidence>
<evidence type="ECO:0000256" key="12">
    <source>
        <dbReference type="ARBA" id="ARBA00066876"/>
    </source>
</evidence>
<dbReference type="InterPro" id="IPR017972">
    <property type="entry name" value="Cyt_P450_CS"/>
</dbReference>
<feature type="signal peptide" evidence="15">
    <location>
        <begin position="1"/>
        <end position="26"/>
    </location>
</feature>
<dbReference type="InterPro" id="IPR050651">
    <property type="entry name" value="Plant_Cytochrome_P450_Monoox"/>
</dbReference>
<comment type="caution">
    <text evidence="16">The sequence shown here is derived from an EMBL/GenBank/DDBJ whole genome shotgun (WGS) entry which is preliminary data.</text>
</comment>
<evidence type="ECO:0000256" key="2">
    <source>
        <dbReference type="ARBA" id="ARBA00010617"/>
    </source>
</evidence>
<evidence type="ECO:0000256" key="14">
    <source>
        <dbReference type="RuleBase" id="RU000461"/>
    </source>
</evidence>
<dbReference type="Pfam" id="PF00067">
    <property type="entry name" value="p450"/>
    <property type="match status" value="1"/>
</dbReference>
<name>A0A9N7P1T3_STRHE</name>
<evidence type="ECO:0000256" key="3">
    <source>
        <dbReference type="ARBA" id="ARBA00022617"/>
    </source>
</evidence>
<dbReference type="InterPro" id="IPR001128">
    <property type="entry name" value="Cyt_P450"/>
</dbReference>
<dbReference type="EC" id="1.14.19.74" evidence="12"/>
<dbReference type="GO" id="GO:0020037">
    <property type="term" value="F:heme binding"/>
    <property type="evidence" value="ECO:0007669"/>
    <property type="project" value="InterPro"/>
</dbReference>
<evidence type="ECO:0000256" key="1">
    <source>
        <dbReference type="ARBA" id="ARBA00004167"/>
    </source>
</evidence>
<evidence type="ECO:0000256" key="5">
    <source>
        <dbReference type="ARBA" id="ARBA00023002"/>
    </source>
</evidence>
<evidence type="ECO:0000256" key="7">
    <source>
        <dbReference type="ARBA" id="ARBA00023033"/>
    </source>
</evidence>
<dbReference type="PROSITE" id="PS00086">
    <property type="entry name" value="CYTOCHROME_P450"/>
    <property type="match status" value="1"/>
</dbReference>
<dbReference type="SUPFAM" id="SSF48264">
    <property type="entry name" value="Cytochrome P450"/>
    <property type="match status" value="1"/>
</dbReference>
<keyword evidence="17" id="KW-1185">Reference proteome</keyword>
<evidence type="ECO:0000256" key="6">
    <source>
        <dbReference type="ARBA" id="ARBA00023004"/>
    </source>
</evidence>
<protein>
    <recommendedName>
        <fullName evidence="12">(+)-piperitol/(+)-sesamin synthase</fullName>
        <ecNumber evidence="12">1.14.19.74</ecNumber>
    </recommendedName>
</protein>
<keyword evidence="3 13" id="KW-0349">Heme</keyword>
<reference evidence="16" key="1">
    <citation type="submission" date="2019-12" db="EMBL/GenBank/DDBJ databases">
        <authorList>
            <person name="Scholes J."/>
        </authorList>
    </citation>
    <scope>NUCLEOTIDE SEQUENCE</scope>
</reference>
<evidence type="ECO:0000256" key="13">
    <source>
        <dbReference type="PIRSR" id="PIRSR602401-1"/>
    </source>
</evidence>
<comment type="catalytic activity">
    <reaction evidence="10">
        <text>(+)-piperitol + reduced [NADPH--hemoprotein reductase] + O2 = (+)-sesamin + oxidized [NADPH--hemoprotein reductase] + 2 H2O + H(+)</text>
        <dbReference type="Rhea" id="RHEA:56780"/>
        <dbReference type="Rhea" id="RHEA-COMP:11964"/>
        <dbReference type="Rhea" id="RHEA-COMP:11965"/>
        <dbReference type="ChEBI" id="CHEBI:15377"/>
        <dbReference type="ChEBI" id="CHEBI:15378"/>
        <dbReference type="ChEBI" id="CHEBI:15379"/>
        <dbReference type="ChEBI" id="CHEBI:57618"/>
        <dbReference type="ChEBI" id="CHEBI:58210"/>
        <dbReference type="ChEBI" id="CHEBI:66470"/>
        <dbReference type="ChEBI" id="CHEBI:141003"/>
        <dbReference type="EC" id="1.14.19.74"/>
    </reaction>
    <physiologicalReaction direction="left-to-right" evidence="10">
        <dbReference type="Rhea" id="RHEA:56781"/>
    </physiologicalReaction>
</comment>
<evidence type="ECO:0000256" key="9">
    <source>
        <dbReference type="ARBA" id="ARBA00052022"/>
    </source>
</evidence>
<keyword evidence="5 14" id="KW-0560">Oxidoreductase</keyword>
<dbReference type="Proteomes" id="UP001153555">
    <property type="component" value="Unassembled WGS sequence"/>
</dbReference>
<comment type="similarity">
    <text evidence="2 14">Belongs to the cytochrome P450 family.</text>
</comment>
<feature type="chain" id="PRO_5040215998" description="(+)-piperitol/(+)-sesamin synthase" evidence="15">
    <location>
        <begin position="27"/>
        <end position="502"/>
    </location>
</feature>
<evidence type="ECO:0000313" key="17">
    <source>
        <dbReference type="Proteomes" id="UP001153555"/>
    </source>
</evidence>
<gene>
    <name evidence="16" type="ORF">SHERM_07042</name>
</gene>
<dbReference type="AlphaFoldDB" id="A0A9N7P1T3"/>
<dbReference type="EMBL" id="CACSLK010034050">
    <property type="protein sequence ID" value="CAA0841007.1"/>
    <property type="molecule type" value="Genomic_DNA"/>
</dbReference>
<dbReference type="Gene3D" id="1.10.630.10">
    <property type="entry name" value="Cytochrome P450"/>
    <property type="match status" value="1"/>
</dbReference>
<dbReference type="GO" id="GO:0016020">
    <property type="term" value="C:membrane"/>
    <property type="evidence" value="ECO:0007669"/>
    <property type="project" value="UniProtKB-SubCell"/>
</dbReference>